<evidence type="ECO:0000256" key="1">
    <source>
        <dbReference type="SAM" id="Phobius"/>
    </source>
</evidence>
<feature type="transmembrane region" description="Helical" evidence="1">
    <location>
        <begin position="277"/>
        <end position="300"/>
    </location>
</feature>
<sequence length="394" mass="43669">MSAFSTLWTVICKELRDILRDRRTLVLSLLLTPLLYPLIILGMGMLSESRVKTQVDQLLEVPTIGREYAPTLINFLAAKRLNAVAPSSDVVTAIHTQQIDVALRIDPGYADAWREGRPALVEIVYDATRRDAEIPVARLKDALNAYSQQVGMLRLLARGIDPQVVRPIEISTWDLATPDAKRALLMSVILPMLLVITSFIGGASLVLDATAGERERQSLEPLLTTPVSRHIIVSGKIVAACAVGLLSLLLTLLAFKLSAQLASAEMSQQLNVGFIPMLQMLFILLPVLFMGTALLTFLAAAAKSVKEAQSHMAWLLLLPVLPSYAMMAYPLKSQLWQFAIPFLAQNQLLQKVIRNEVVWIEVWAIYLSMSFGLALLLWWAAVRRYCKEQLAVSD</sequence>
<feature type="transmembrane region" description="Helical" evidence="1">
    <location>
        <begin position="237"/>
        <end position="257"/>
    </location>
</feature>
<dbReference type="AlphaFoldDB" id="A0A060H170"/>
<dbReference type="KEGG" id="xfs:D934_10895"/>
<dbReference type="PANTHER" id="PTHR43471">
    <property type="entry name" value="ABC TRANSPORTER PERMEASE"/>
    <property type="match status" value="1"/>
</dbReference>
<feature type="transmembrane region" description="Helical" evidence="1">
    <location>
        <begin position="312"/>
        <end position="331"/>
    </location>
</feature>
<dbReference type="EMBL" id="CP006696">
    <property type="protein sequence ID" value="AIC10489.1"/>
    <property type="molecule type" value="Genomic_DNA"/>
</dbReference>
<reference evidence="2 3" key="1">
    <citation type="submission" date="2013-08" db="EMBL/GenBank/DDBJ databases">
        <authorList>
            <person name="Stouthamer R."/>
            <person name="Nunney L."/>
        </authorList>
    </citation>
    <scope>NUCLEOTIDE SEQUENCE [LARGE SCALE GENOMIC DNA]</scope>
    <source>
        <strain evidence="3">ann-1</strain>
    </source>
</reference>
<feature type="transmembrane region" description="Helical" evidence="1">
    <location>
        <begin position="25"/>
        <end position="46"/>
    </location>
</feature>
<organism evidence="2 3">
    <name type="scientific">Xylella fastidiosa subsp. sandyi Ann-1</name>
    <dbReference type="NCBI Taxonomy" id="155920"/>
    <lineage>
        <taxon>Bacteria</taxon>
        <taxon>Pseudomonadati</taxon>
        <taxon>Pseudomonadota</taxon>
        <taxon>Gammaproteobacteria</taxon>
        <taxon>Lysobacterales</taxon>
        <taxon>Lysobacteraceae</taxon>
        <taxon>Xylella</taxon>
    </lineage>
</organism>
<dbReference type="Pfam" id="PF12679">
    <property type="entry name" value="ABC2_membrane_2"/>
    <property type="match status" value="1"/>
</dbReference>
<proteinExistence type="predicted"/>
<name>A0A060H170_XYLFS</name>
<dbReference type="PANTHER" id="PTHR43471:SF3">
    <property type="entry name" value="ABC TRANSPORTER PERMEASE PROTEIN NATB"/>
    <property type="match status" value="1"/>
</dbReference>
<dbReference type="PATRIC" id="fig|155920.8.peg.2552"/>
<dbReference type="HOGENOM" id="CLU_022118_2_0_6"/>
<keyword evidence="1" id="KW-0812">Transmembrane</keyword>
<feature type="transmembrane region" description="Helical" evidence="1">
    <location>
        <begin position="183"/>
        <end position="207"/>
    </location>
</feature>
<protein>
    <submittedName>
        <fullName evidence="2">Sodium ABC transporter permease</fullName>
    </submittedName>
</protein>
<feature type="transmembrane region" description="Helical" evidence="1">
    <location>
        <begin position="363"/>
        <end position="382"/>
    </location>
</feature>
<dbReference type="RefSeq" id="WP_020852188.1">
    <property type="nucleotide sequence ID" value="NZ_CP006696.1"/>
</dbReference>
<evidence type="ECO:0000313" key="2">
    <source>
        <dbReference type="EMBL" id="AIC10489.1"/>
    </source>
</evidence>
<dbReference type="GO" id="GO:0140359">
    <property type="term" value="F:ABC-type transporter activity"/>
    <property type="evidence" value="ECO:0007669"/>
    <property type="project" value="InterPro"/>
</dbReference>
<keyword evidence="1" id="KW-1133">Transmembrane helix</keyword>
<dbReference type="GO" id="GO:0016020">
    <property type="term" value="C:membrane"/>
    <property type="evidence" value="ECO:0007669"/>
    <property type="project" value="UniProtKB-SubCell"/>
</dbReference>
<accession>A0A060H170</accession>
<dbReference type="Proteomes" id="UP000027215">
    <property type="component" value="Chromosome"/>
</dbReference>
<gene>
    <name evidence="2" type="ORF">D934_10895</name>
</gene>
<evidence type="ECO:0000313" key="3">
    <source>
        <dbReference type="Proteomes" id="UP000027215"/>
    </source>
</evidence>
<keyword evidence="1" id="KW-0472">Membrane</keyword>